<organism evidence="10 11">
    <name type="scientific">Gordonia jinghuaiqii</name>
    <dbReference type="NCBI Taxonomy" id="2758710"/>
    <lineage>
        <taxon>Bacteria</taxon>
        <taxon>Bacillati</taxon>
        <taxon>Actinomycetota</taxon>
        <taxon>Actinomycetes</taxon>
        <taxon>Mycobacteriales</taxon>
        <taxon>Gordoniaceae</taxon>
        <taxon>Gordonia</taxon>
    </lineage>
</organism>
<protein>
    <recommendedName>
        <fullName evidence="9">Cobalamin biosynthesis protein CobD</fullName>
    </recommendedName>
</protein>
<dbReference type="InterPro" id="IPR004485">
    <property type="entry name" value="Cobalamin_biosynth_CobD/CbiB"/>
</dbReference>
<dbReference type="PANTHER" id="PTHR34308:SF1">
    <property type="entry name" value="COBALAMIN BIOSYNTHESIS PROTEIN CBIB"/>
    <property type="match status" value="1"/>
</dbReference>
<keyword evidence="11" id="KW-1185">Reference proteome</keyword>
<dbReference type="EMBL" id="CP059491">
    <property type="protein sequence ID" value="QMT03944.1"/>
    <property type="molecule type" value="Genomic_DNA"/>
</dbReference>
<dbReference type="GO" id="GO:0009236">
    <property type="term" value="P:cobalamin biosynthetic process"/>
    <property type="evidence" value="ECO:0007669"/>
    <property type="project" value="UniProtKB-UniRule"/>
</dbReference>
<evidence type="ECO:0000256" key="2">
    <source>
        <dbReference type="ARBA" id="ARBA00004953"/>
    </source>
</evidence>
<sequence length="329" mass="33991">MATTAGLVLGFGLDEAFGDPRRGHPVAGFGRLTSAAERRLYRDSRSAGVGLVGVMVGSTVLAAWWPGRRASVPVRIVVTAASTWVALGGTSLCRVGDDVAGALERGDVEAARALIPSLCGRDPRSLDEAGLCRAAVESLAENTSDATVGPLVWGAVAGVPGILGYRAVNTLDAMVGYRNERYRNFGWAAARLDDVANLVPARLAGLLIVLVGGAPRRAVTAWRRDSGAHPSPNAGVVEAGFAGSLGVQLGGRTVYPHGVELRPTLGEGRAPGPADLRAAVDLSRRVQRATLVACVAGSVLWPAAVGAFRGGAFRSGAFRSWAVRRGAGR</sequence>
<comment type="caution">
    <text evidence="9">Lacks conserved residue(s) required for the propagation of feature annotation.</text>
</comment>
<dbReference type="Pfam" id="PF03186">
    <property type="entry name" value="CobD_Cbib"/>
    <property type="match status" value="1"/>
</dbReference>
<dbReference type="HAMAP" id="MF_00024">
    <property type="entry name" value="CobD_CbiB"/>
    <property type="match status" value="1"/>
</dbReference>
<evidence type="ECO:0000256" key="9">
    <source>
        <dbReference type="HAMAP-Rule" id="MF_00024"/>
    </source>
</evidence>
<accession>A0A7D7QKD8</accession>
<dbReference type="AlphaFoldDB" id="A0A7D7QKD8"/>
<dbReference type="GO" id="GO:0048472">
    <property type="term" value="F:threonine-phosphate decarboxylase activity"/>
    <property type="evidence" value="ECO:0007669"/>
    <property type="project" value="InterPro"/>
</dbReference>
<dbReference type="GO" id="GO:0015420">
    <property type="term" value="F:ABC-type vitamin B12 transporter activity"/>
    <property type="evidence" value="ECO:0007669"/>
    <property type="project" value="UniProtKB-UniRule"/>
</dbReference>
<gene>
    <name evidence="9" type="primary">cobD</name>
    <name evidence="10" type="ORF">H1R19_14990</name>
</gene>
<dbReference type="KEGG" id="gji:H1R19_14990"/>
<evidence type="ECO:0000256" key="1">
    <source>
        <dbReference type="ARBA" id="ARBA00004651"/>
    </source>
</evidence>
<dbReference type="UniPathway" id="UPA00148"/>
<reference evidence="11" key="1">
    <citation type="submission" date="2020-07" db="EMBL/GenBank/DDBJ databases">
        <title>novel species isolated from the respiratory tract of Marmot.</title>
        <authorList>
            <person name="Zhang G."/>
        </authorList>
    </citation>
    <scope>NUCLEOTIDE SEQUENCE [LARGE SCALE GENOMIC DNA]</scope>
    <source>
        <strain evidence="11">686</strain>
    </source>
</reference>
<dbReference type="Proteomes" id="UP000515663">
    <property type="component" value="Chromosome"/>
</dbReference>
<keyword evidence="4 9" id="KW-1003">Cell membrane</keyword>
<feature type="transmembrane region" description="Helical" evidence="9">
    <location>
        <begin position="47"/>
        <end position="65"/>
    </location>
</feature>
<evidence type="ECO:0000256" key="8">
    <source>
        <dbReference type="ARBA" id="ARBA00023136"/>
    </source>
</evidence>
<evidence type="ECO:0000256" key="7">
    <source>
        <dbReference type="ARBA" id="ARBA00022989"/>
    </source>
</evidence>
<comment type="pathway">
    <text evidence="2 9">Cofactor biosynthesis; adenosylcobalamin biosynthesis.</text>
</comment>
<dbReference type="GO" id="GO:0005886">
    <property type="term" value="C:plasma membrane"/>
    <property type="evidence" value="ECO:0007669"/>
    <property type="project" value="UniProtKB-SubCell"/>
</dbReference>
<evidence type="ECO:0000313" key="11">
    <source>
        <dbReference type="Proteomes" id="UP000515663"/>
    </source>
</evidence>
<keyword evidence="5 9" id="KW-0169">Cobalamin biosynthesis</keyword>
<proteinExistence type="inferred from homology"/>
<comment type="similarity">
    <text evidence="3 9">Belongs to the CobD/CbiB family.</text>
</comment>
<evidence type="ECO:0000256" key="6">
    <source>
        <dbReference type="ARBA" id="ARBA00022692"/>
    </source>
</evidence>
<evidence type="ECO:0000256" key="5">
    <source>
        <dbReference type="ARBA" id="ARBA00022573"/>
    </source>
</evidence>
<keyword evidence="8 9" id="KW-0472">Membrane</keyword>
<evidence type="ECO:0000313" key="10">
    <source>
        <dbReference type="EMBL" id="QMT03944.1"/>
    </source>
</evidence>
<comment type="function">
    <text evidence="9">Converts cobyric acid to cobinamide by the addition of aminopropanol on the F carboxylic group.</text>
</comment>
<dbReference type="NCBIfam" id="NF002276">
    <property type="entry name" value="PRK01209.1-4"/>
    <property type="match status" value="1"/>
</dbReference>
<name>A0A7D7QKD8_9ACTN</name>
<evidence type="ECO:0000256" key="4">
    <source>
        <dbReference type="ARBA" id="ARBA00022475"/>
    </source>
</evidence>
<dbReference type="NCBIfam" id="TIGR00380">
    <property type="entry name" value="cobal_cbiB"/>
    <property type="match status" value="1"/>
</dbReference>
<evidence type="ECO:0000256" key="3">
    <source>
        <dbReference type="ARBA" id="ARBA00006263"/>
    </source>
</evidence>
<comment type="subcellular location">
    <subcellularLocation>
        <location evidence="1 9">Cell membrane</location>
        <topology evidence="1 9">Multi-pass membrane protein</topology>
    </subcellularLocation>
</comment>
<dbReference type="PANTHER" id="PTHR34308">
    <property type="entry name" value="COBALAMIN BIOSYNTHESIS PROTEIN CBIB"/>
    <property type="match status" value="1"/>
</dbReference>
<keyword evidence="7 9" id="KW-1133">Transmembrane helix</keyword>
<keyword evidence="6 9" id="KW-0812">Transmembrane</keyword>